<dbReference type="InterPro" id="IPR036397">
    <property type="entry name" value="RNaseH_sf"/>
</dbReference>
<dbReference type="GO" id="GO:0006313">
    <property type="term" value="P:DNA transposition"/>
    <property type="evidence" value="ECO:0007669"/>
    <property type="project" value="InterPro"/>
</dbReference>
<dbReference type="AlphaFoldDB" id="A0AA88Y1V5"/>
<dbReference type="InterPro" id="IPR002492">
    <property type="entry name" value="Transposase_Tc1-like"/>
</dbReference>
<dbReference type="PANTHER" id="PTHR23022">
    <property type="entry name" value="TRANSPOSABLE ELEMENT-RELATED"/>
    <property type="match status" value="1"/>
</dbReference>
<dbReference type="Gene3D" id="3.30.420.10">
    <property type="entry name" value="Ribonuclease H-like superfamily/Ribonuclease H"/>
    <property type="match status" value="1"/>
</dbReference>
<dbReference type="SUPFAM" id="SSF46689">
    <property type="entry name" value="Homeodomain-like"/>
    <property type="match status" value="1"/>
</dbReference>
<feature type="region of interest" description="Disordered" evidence="1">
    <location>
        <begin position="45"/>
        <end position="66"/>
    </location>
</feature>
<gene>
    <name evidence="4" type="ORF">FSP39_021629</name>
</gene>
<evidence type="ECO:0000256" key="1">
    <source>
        <dbReference type="SAM" id="MobiDB-lite"/>
    </source>
</evidence>
<accession>A0AA88Y1V5</accession>
<evidence type="ECO:0000313" key="4">
    <source>
        <dbReference type="EMBL" id="KAK3095983.1"/>
    </source>
</evidence>
<dbReference type="Gene3D" id="1.10.10.60">
    <property type="entry name" value="Homeodomain-like"/>
    <property type="match status" value="1"/>
</dbReference>
<evidence type="ECO:0000259" key="2">
    <source>
        <dbReference type="Pfam" id="PF01498"/>
    </source>
</evidence>
<comment type="caution">
    <text evidence="4">The sequence shown here is derived from an EMBL/GenBank/DDBJ whole genome shotgun (WGS) entry which is preliminary data.</text>
</comment>
<reference evidence="4" key="1">
    <citation type="submission" date="2019-08" db="EMBL/GenBank/DDBJ databases">
        <title>The improved chromosome-level genome for the pearl oyster Pinctada fucata martensii using PacBio sequencing and Hi-C.</title>
        <authorList>
            <person name="Zheng Z."/>
        </authorList>
    </citation>
    <scope>NUCLEOTIDE SEQUENCE</scope>
    <source>
        <strain evidence="4">ZZ-2019</strain>
        <tissue evidence="4">Adductor muscle</tissue>
    </source>
</reference>
<feature type="domain" description="Tc1-like transposase DDE" evidence="3">
    <location>
        <begin position="152"/>
        <end position="298"/>
    </location>
</feature>
<dbReference type="InterPro" id="IPR038717">
    <property type="entry name" value="Tc1-like_DDE_dom"/>
</dbReference>
<dbReference type="PANTHER" id="PTHR23022:SF134">
    <property type="entry name" value="TRANSPOSABLE ELEMENT TC1 TRANSPOSASE"/>
    <property type="match status" value="1"/>
</dbReference>
<dbReference type="Pfam" id="PF13358">
    <property type="entry name" value="DDE_3"/>
    <property type="match status" value="1"/>
</dbReference>
<dbReference type="Proteomes" id="UP001186944">
    <property type="component" value="Unassembled WGS sequence"/>
</dbReference>
<organism evidence="4 5">
    <name type="scientific">Pinctada imbricata</name>
    <name type="common">Atlantic pearl-oyster</name>
    <name type="synonym">Pinctada martensii</name>
    <dbReference type="NCBI Taxonomy" id="66713"/>
    <lineage>
        <taxon>Eukaryota</taxon>
        <taxon>Metazoa</taxon>
        <taxon>Spiralia</taxon>
        <taxon>Lophotrochozoa</taxon>
        <taxon>Mollusca</taxon>
        <taxon>Bivalvia</taxon>
        <taxon>Autobranchia</taxon>
        <taxon>Pteriomorphia</taxon>
        <taxon>Pterioida</taxon>
        <taxon>Pterioidea</taxon>
        <taxon>Pteriidae</taxon>
        <taxon>Pinctada</taxon>
    </lineage>
</organism>
<proteinExistence type="predicted"/>
<feature type="compositionally biased region" description="Polar residues" evidence="1">
    <location>
        <begin position="49"/>
        <end position="58"/>
    </location>
</feature>
<feature type="domain" description="Transposase Tc1-like" evidence="2">
    <location>
        <begin position="70"/>
        <end position="138"/>
    </location>
</feature>
<evidence type="ECO:0000313" key="5">
    <source>
        <dbReference type="Proteomes" id="UP001186944"/>
    </source>
</evidence>
<protein>
    <recommendedName>
        <fullName evidence="6">Transposase</fullName>
    </recommendedName>
</protein>
<keyword evidence="5" id="KW-1185">Reference proteome</keyword>
<dbReference type="InterPro" id="IPR052338">
    <property type="entry name" value="Transposase_5"/>
</dbReference>
<dbReference type="GO" id="GO:0015074">
    <property type="term" value="P:DNA integration"/>
    <property type="evidence" value="ECO:0007669"/>
    <property type="project" value="InterPro"/>
</dbReference>
<evidence type="ECO:0008006" key="6">
    <source>
        <dbReference type="Google" id="ProtNLM"/>
    </source>
</evidence>
<name>A0AA88Y1V5_PINIB</name>
<evidence type="ECO:0000259" key="3">
    <source>
        <dbReference type="Pfam" id="PF13358"/>
    </source>
</evidence>
<dbReference type="Pfam" id="PF01498">
    <property type="entry name" value="HTH_Tnp_Tc3_2"/>
    <property type="match status" value="1"/>
</dbReference>
<sequence>MAPRGPDLTTPQKETIMKMSESGMSSRKIGESMQISANTIQKFLKRNRANNNDENTGRSGRKRFSTDRDDRVLARLVKSNRRQSLVDITTEYNQRAPKQLSTRTVRRRLYDLGYKRCAVTKKITIGEKNRKARVDWCRGKRRWTVETDWCKIIFSDEMKVVLGTDRKIYVWRKSDEKFNRDCLGVEDARSPRAGISAMFWGCLCIDGVGTITEVDGNINSAKYISVLDTNLRPVITKNFLNKPWILQEDNCPVHRSAMTTAWKTQQSIETLTWPSQSPDINIIENVWRMIKIRLERRLEDIRNRADLIRVVKEIWEDINSEDIICLYQSIPRRIEAVINSKGYITQY</sequence>
<dbReference type="GO" id="GO:0003677">
    <property type="term" value="F:DNA binding"/>
    <property type="evidence" value="ECO:0007669"/>
    <property type="project" value="InterPro"/>
</dbReference>
<dbReference type="EMBL" id="VSWD01000008">
    <property type="protein sequence ID" value="KAK3095983.1"/>
    <property type="molecule type" value="Genomic_DNA"/>
</dbReference>
<dbReference type="InterPro" id="IPR009057">
    <property type="entry name" value="Homeodomain-like_sf"/>
</dbReference>